<evidence type="ECO:0000313" key="3">
    <source>
        <dbReference type="EMBL" id="PON53643.1"/>
    </source>
</evidence>
<comment type="caution">
    <text evidence="3">The sequence shown here is derived from an EMBL/GenBank/DDBJ whole genome shotgun (WGS) entry which is preliminary data.</text>
</comment>
<gene>
    <name evidence="3" type="ORF">PanWU01x14_200810</name>
</gene>
<feature type="region of interest" description="Disordered" evidence="1">
    <location>
        <begin position="1"/>
        <end position="24"/>
    </location>
</feature>
<reference evidence="4" key="1">
    <citation type="submission" date="2016-06" db="EMBL/GenBank/DDBJ databases">
        <title>Parallel loss of symbiosis genes in relatives of nitrogen-fixing non-legume Parasponia.</title>
        <authorList>
            <person name="Van Velzen R."/>
            <person name="Holmer R."/>
            <person name="Bu F."/>
            <person name="Rutten L."/>
            <person name="Van Zeijl A."/>
            <person name="Liu W."/>
            <person name="Santuari L."/>
            <person name="Cao Q."/>
            <person name="Sharma T."/>
            <person name="Shen D."/>
            <person name="Roswanjaya Y."/>
            <person name="Wardhani T."/>
            <person name="Kalhor M.S."/>
            <person name="Jansen J."/>
            <person name="Van den Hoogen J."/>
            <person name="Gungor B."/>
            <person name="Hartog M."/>
            <person name="Hontelez J."/>
            <person name="Verver J."/>
            <person name="Yang W.-C."/>
            <person name="Schijlen E."/>
            <person name="Repin R."/>
            <person name="Schilthuizen M."/>
            <person name="Schranz E."/>
            <person name="Heidstra R."/>
            <person name="Miyata K."/>
            <person name="Fedorova E."/>
            <person name="Kohlen W."/>
            <person name="Bisseling T."/>
            <person name="Smit S."/>
            <person name="Geurts R."/>
        </authorList>
    </citation>
    <scope>NUCLEOTIDE SEQUENCE [LARGE SCALE GENOMIC DNA]</scope>
    <source>
        <strain evidence="4">cv. WU1-14</strain>
    </source>
</reference>
<dbReference type="AlphaFoldDB" id="A0A2P5BXW8"/>
<dbReference type="Proteomes" id="UP000237105">
    <property type="component" value="Unassembled WGS sequence"/>
</dbReference>
<keyword evidence="2" id="KW-0812">Transmembrane</keyword>
<name>A0A2P5BXW8_PARAD</name>
<evidence type="ECO:0000313" key="4">
    <source>
        <dbReference type="Proteomes" id="UP000237105"/>
    </source>
</evidence>
<evidence type="ECO:0000256" key="2">
    <source>
        <dbReference type="SAM" id="Phobius"/>
    </source>
</evidence>
<evidence type="ECO:0000256" key="1">
    <source>
        <dbReference type="SAM" id="MobiDB-lite"/>
    </source>
</evidence>
<dbReference type="EMBL" id="JXTB01000204">
    <property type="protein sequence ID" value="PON53643.1"/>
    <property type="molecule type" value="Genomic_DNA"/>
</dbReference>
<feature type="compositionally biased region" description="Polar residues" evidence="1">
    <location>
        <begin position="1"/>
        <end position="14"/>
    </location>
</feature>
<accession>A0A2P5BXW8</accession>
<keyword evidence="2" id="KW-1133">Transmembrane helix</keyword>
<protein>
    <submittedName>
        <fullName evidence="3">Uncharacterized protein</fullName>
    </submittedName>
</protein>
<organism evidence="3 4">
    <name type="scientific">Parasponia andersonii</name>
    <name type="common">Sponia andersonii</name>
    <dbReference type="NCBI Taxonomy" id="3476"/>
    <lineage>
        <taxon>Eukaryota</taxon>
        <taxon>Viridiplantae</taxon>
        <taxon>Streptophyta</taxon>
        <taxon>Embryophyta</taxon>
        <taxon>Tracheophyta</taxon>
        <taxon>Spermatophyta</taxon>
        <taxon>Magnoliopsida</taxon>
        <taxon>eudicotyledons</taxon>
        <taxon>Gunneridae</taxon>
        <taxon>Pentapetalae</taxon>
        <taxon>rosids</taxon>
        <taxon>fabids</taxon>
        <taxon>Rosales</taxon>
        <taxon>Cannabaceae</taxon>
        <taxon>Parasponia</taxon>
    </lineage>
</organism>
<feature type="transmembrane region" description="Helical" evidence="2">
    <location>
        <begin position="102"/>
        <end position="120"/>
    </location>
</feature>
<keyword evidence="2" id="KW-0472">Membrane</keyword>
<proteinExistence type="predicted"/>
<keyword evidence="4" id="KW-1185">Reference proteome</keyword>
<sequence length="122" mass="13808">MVKMQKQCSKQWLPSTGHGDRRACARHDHRARGSQSRTCMYPSAHAVPHAARVVAQYPRPMPNHRDKHEASARAWMSLRAHGHAHARRALGRGTGNARTLPYIWSRMALLCFLIHIFLGLPS</sequence>